<dbReference type="InParanoid" id="A0A3N0VKA6"/>
<dbReference type="RefSeq" id="WP_123209992.1">
    <property type="nucleotide sequence ID" value="NZ_RJVO01000001.1"/>
</dbReference>
<dbReference type="SUPFAM" id="SSF69304">
    <property type="entry name" value="Tricorn protease N-terminal domain"/>
    <property type="match status" value="1"/>
</dbReference>
<protein>
    <submittedName>
        <fullName evidence="1">Uncharacterized protein</fullName>
    </submittedName>
</protein>
<reference evidence="1 2" key="1">
    <citation type="submission" date="2018-10" db="EMBL/GenBank/DDBJ databases">
        <authorList>
            <person name="Chen W.-M."/>
        </authorList>
    </citation>
    <scope>NUCLEOTIDE SEQUENCE [LARGE SCALE GENOMIC DNA]</scope>
    <source>
        <strain evidence="1 2">THS-13</strain>
    </source>
</reference>
<keyword evidence="2" id="KW-1185">Reference proteome</keyword>
<dbReference type="EMBL" id="RJVO01000001">
    <property type="protein sequence ID" value="ROH93140.1"/>
    <property type="molecule type" value="Genomic_DNA"/>
</dbReference>
<evidence type="ECO:0000313" key="1">
    <source>
        <dbReference type="EMBL" id="ROH93140.1"/>
    </source>
</evidence>
<sequence>MIYLSNQKWRSLSLRSNELPADAGPIETRPVCYVLGGYTDFAHPGNSLFTYFIQGPDEDCNSNKVGTATFRLGSLDTPVDRELYSRTGGAFLFRNTADGSIRSAILAYENGDLRLYSPNLDSYSLLSVSAEKRPVTVGSDNDTRWLTWTSAAGSPSVYRIEADGSVSKVYTAPEAGRLGVAFWSATTTYLLFTPASDSLKTQLLALDFSDNAIRTIYTTDQGLSPIALNRDSMIFDSTKIDGEPMRRYLLPLTGGEPVAIDGGDANNPQEIVATRDGGFIYNVVQVTKTGGRLVHQALRIDAAGKLLESHDQSEWIIAKIGYGTDQRRPAAGDVNVNGVAESAIRVQGFLGSREVNGHQGGKLILQNFLAETQTELTRIEEPVVIGSTYESHGAPLSRIATYSSPQVLVPLTRLSTSTTDISGAAAIEDLDVVAIDWVQGSYRRITDTPDFSERTY</sequence>
<evidence type="ECO:0000313" key="2">
    <source>
        <dbReference type="Proteomes" id="UP000282106"/>
    </source>
</evidence>
<proteinExistence type="predicted"/>
<comment type="caution">
    <text evidence="1">The sequence shown here is derived from an EMBL/GenBank/DDBJ whole genome shotgun (WGS) entry which is preliminary data.</text>
</comment>
<gene>
    <name evidence="1" type="ORF">ED208_00995</name>
</gene>
<dbReference type="AlphaFoldDB" id="A0A3N0VKA6"/>
<organism evidence="1 2">
    <name type="scientific">Stagnimonas aquatica</name>
    <dbReference type="NCBI Taxonomy" id="2689987"/>
    <lineage>
        <taxon>Bacteria</taxon>
        <taxon>Pseudomonadati</taxon>
        <taxon>Pseudomonadota</taxon>
        <taxon>Gammaproteobacteria</taxon>
        <taxon>Nevskiales</taxon>
        <taxon>Nevskiaceae</taxon>
        <taxon>Stagnimonas</taxon>
    </lineage>
</organism>
<name>A0A3N0VKA6_9GAMM</name>
<accession>A0A3N0VKA6</accession>
<dbReference type="Proteomes" id="UP000282106">
    <property type="component" value="Unassembled WGS sequence"/>
</dbReference>